<reference evidence="2 3" key="1">
    <citation type="journal article" date="2004" name="Science">
        <title>The genome of the diatom Thalassiosira pseudonana: ecology, evolution, and metabolism.</title>
        <authorList>
            <person name="Armbrust E.V."/>
            <person name="Berges J.A."/>
            <person name="Bowler C."/>
            <person name="Green B.R."/>
            <person name="Martinez D."/>
            <person name="Putnam N.H."/>
            <person name="Zhou S."/>
            <person name="Allen A.E."/>
            <person name="Apt K.E."/>
            <person name="Bechner M."/>
            <person name="Brzezinski M.A."/>
            <person name="Chaal B.K."/>
            <person name="Chiovitti A."/>
            <person name="Davis A.K."/>
            <person name="Demarest M.S."/>
            <person name="Detter J.C."/>
            <person name="Glavina T."/>
            <person name="Goodstein D."/>
            <person name="Hadi M.Z."/>
            <person name="Hellsten U."/>
            <person name="Hildebrand M."/>
            <person name="Jenkins B.D."/>
            <person name="Jurka J."/>
            <person name="Kapitonov V.V."/>
            <person name="Kroger N."/>
            <person name="Lau W.W."/>
            <person name="Lane T.W."/>
            <person name="Larimer F.W."/>
            <person name="Lippmeier J.C."/>
            <person name="Lucas S."/>
            <person name="Medina M."/>
            <person name="Montsant A."/>
            <person name="Obornik M."/>
            <person name="Parker M.S."/>
            <person name="Palenik B."/>
            <person name="Pazour G.J."/>
            <person name="Richardson P.M."/>
            <person name="Rynearson T.A."/>
            <person name="Saito M.A."/>
            <person name="Schwartz D.C."/>
            <person name="Thamatrakoln K."/>
            <person name="Valentin K."/>
            <person name="Vardi A."/>
            <person name="Wilkerson F.P."/>
            <person name="Rokhsar D.S."/>
        </authorList>
    </citation>
    <scope>NUCLEOTIDE SEQUENCE [LARGE SCALE GENOMIC DNA]</scope>
    <source>
        <strain evidence="2 3">CCMP1335</strain>
    </source>
</reference>
<feature type="transmembrane region" description="Helical" evidence="1">
    <location>
        <begin position="153"/>
        <end position="175"/>
    </location>
</feature>
<keyword evidence="3" id="KW-1185">Reference proteome</keyword>
<dbReference type="GeneID" id="7448428"/>
<protein>
    <submittedName>
        <fullName evidence="2">Uncharacterized protein</fullName>
    </submittedName>
</protein>
<name>B8C593_THAPS</name>
<accession>B8C593</accession>
<keyword evidence="1" id="KW-0812">Transmembrane</keyword>
<dbReference type="Proteomes" id="UP000001449">
    <property type="component" value="Chromosome 6"/>
</dbReference>
<dbReference type="eggNOG" id="KOG2615">
    <property type="taxonomic scope" value="Eukaryota"/>
</dbReference>
<evidence type="ECO:0000256" key="1">
    <source>
        <dbReference type="SAM" id="Phobius"/>
    </source>
</evidence>
<feature type="transmembrane region" description="Helical" evidence="1">
    <location>
        <begin position="54"/>
        <end position="74"/>
    </location>
</feature>
<dbReference type="HOGENOM" id="CLU_1484891_0_0_1"/>
<feature type="transmembrane region" description="Helical" evidence="1">
    <location>
        <begin position="116"/>
        <end position="138"/>
    </location>
</feature>
<organism evidence="2 3">
    <name type="scientific">Thalassiosira pseudonana</name>
    <name type="common">Marine diatom</name>
    <name type="synonym">Cyclotella nana</name>
    <dbReference type="NCBI Taxonomy" id="35128"/>
    <lineage>
        <taxon>Eukaryota</taxon>
        <taxon>Sar</taxon>
        <taxon>Stramenopiles</taxon>
        <taxon>Ochrophyta</taxon>
        <taxon>Bacillariophyta</taxon>
        <taxon>Coscinodiscophyceae</taxon>
        <taxon>Thalassiosirophycidae</taxon>
        <taxon>Thalassiosirales</taxon>
        <taxon>Thalassiosiraceae</taxon>
        <taxon>Thalassiosira</taxon>
    </lineage>
</organism>
<sequence length="182" mass="20010">MRAWAFLIAPAIAGYLSDPFMVRDGSVRVHDDEDEKGLANNHNSMYQLLQTYPFLLPNLLGTVLCWATAVTVFLEMPETLVQCRSLRLLWRDLSEWICKFLRVAIPKEMRSSMNGFGGSGAGAAKALGPIVAGYWMAICLSWDDANNEHDRSLLIGAAAAYSGIGSLAFVVALNLQMLEHTS</sequence>
<dbReference type="PaxDb" id="35128-Thaps5993"/>
<evidence type="ECO:0000313" key="3">
    <source>
        <dbReference type="Proteomes" id="UP000001449"/>
    </source>
</evidence>
<dbReference type="EMBL" id="CM000643">
    <property type="protein sequence ID" value="EED91079.1"/>
    <property type="molecule type" value="Genomic_DNA"/>
</dbReference>
<dbReference type="RefSeq" id="XP_002290972.1">
    <property type="nucleotide sequence ID" value="XM_002290936.1"/>
</dbReference>
<gene>
    <name evidence="2" type="ORF">THAPSDRAFT_5993</name>
</gene>
<proteinExistence type="predicted"/>
<keyword evidence="1" id="KW-0472">Membrane</keyword>
<dbReference type="KEGG" id="tps:THAPSDRAFT_5993"/>
<evidence type="ECO:0000313" key="2">
    <source>
        <dbReference type="EMBL" id="EED91079.1"/>
    </source>
</evidence>
<dbReference type="AlphaFoldDB" id="B8C593"/>
<reference evidence="2 3" key="2">
    <citation type="journal article" date="2008" name="Nature">
        <title>The Phaeodactylum genome reveals the evolutionary history of diatom genomes.</title>
        <authorList>
            <person name="Bowler C."/>
            <person name="Allen A.E."/>
            <person name="Badger J.H."/>
            <person name="Grimwood J."/>
            <person name="Jabbari K."/>
            <person name="Kuo A."/>
            <person name="Maheswari U."/>
            <person name="Martens C."/>
            <person name="Maumus F."/>
            <person name="Otillar R.P."/>
            <person name="Rayko E."/>
            <person name="Salamov A."/>
            <person name="Vandepoele K."/>
            <person name="Beszteri B."/>
            <person name="Gruber A."/>
            <person name="Heijde M."/>
            <person name="Katinka M."/>
            <person name="Mock T."/>
            <person name="Valentin K."/>
            <person name="Verret F."/>
            <person name="Berges J.A."/>
            <person name="Brownlee C."/>
            <person name="Cadoret J.P."/>
            <person name="Chiovitti A."/>
            <person name="Choi C.J."/>
            <person name="Coesel S."/>
            <person name="De Martino A."/>
            <person name="Detter J.C."/>
            <person name="Durkin C."/>
            <person name="Falciatore A."/>
            <person name="Fournet J."/>
            <person name="Haruta M."/>
            <person name="Huysman M.J."/>
            <person name="Jenkins B.D."/>
            <person name="Jiroutova K."/>
            <person name="Jorgensen R.E."/>
            <person name="Joubert Y."/>
            <person name="Kaplan A."/>
            <person name="Kroger N."/>
            <person name="Kroth P.G."/>
            <person name="La Roche J."/>
            <person name="Lindquist E."/>
            <person name="Lommer M."/>
            <person name="Martin-Jezequel V."/>
            <person name="Lopez P.J."/>
            <person name="Lucas S."/>
            <person name="Mangogna M."/>
            <person name="McGinnis K."/>
            <person name="Medlin L.K."/>
            <person name="Montsant A."/>
            <person name="Oudot-Le Secq M.P."/>
            <person name="Napoli C."/>
            <person name="Obornik M."/>
            <person name="Parker M.S."/>
            <person name="Petit J.L."/>
            <person name="Porcel B.M."/>
            <person name="Poulsen N."/>
            <person name="Robison M."/>
            <person name="Rychlewski L."/>
            <person name="Rynearson T.A."/>
            <person name="Schmutz J."/>
            <person name="Shapiro H."/>
            <person name="Siaut M."/>
            <person name="Stanley M."/>
            <person name="Sussman M.R."/>
            <person name="Taylor A.R."/>
            <person name="Vardi A."/>
            <person name="von Dassow P."/>
            <person name="Vyverman W."/>
            <person name="Willis A."/>
            <person name="Wyrwicz L.S."/>
            <person name="Rokhsar D.S."/>
            <person name="Weissenbach J."/>
            <person name="Armbrust E.V."/>
            <person name="Green B.R."/>
            <person name="Van de Peer Y."/>
            <person name="Grigoriev I.V."/>
        </authorList>
    </citation>
    <scope>NUCLEOTIDE SEQUENCE [LARGE SCALE GENOMIC DNA]</scope>
    <source>
        <strain evidence="2 3">CCMP1335</strain>
    </source>
</reference>
<dbReference type="InParanoid" id="B8C593"/>
<keyword evidence="1" id="KW-1133">Transmembrane helix</keyword>